<gene>
    <name evidence="1" type="ORF">ACFQ39_00880</name>
</gene>
<sequence>MIFKSFGQDTLKTTQFISRPQKTSKYNLELQSKFEFGGVITALEERGIYEYYGTDMRMGFRKKENNAYSTLYRSPVFGIGFYAGTFKDNVFGNPYAIDGFVDIPVMHMPDNWEWIYSLGLGLATNFNFYDPIKNPTNEIIGSRRNVYIALSTELRYYITPHWKIGAGAGFKHFSNGRLRLPNKSINVLPFSVMASYNFNDEKTVLDKSKISEFIPFNMFSFFGAVGNRNFEYGKADYFKSTLSANFLHQFQYKYRFGLGFELFYTAGALDRVTEDKTNFKKQFSYGVVGLWEWVLTDRIYVPLNVGVYLNRNEENEESAIYKRLGFRYLIGQQKKLFVGLSLKVTETRSDYIEWTLGYTFKKDPNNYQLLY</sequence>
<evidence type="ECO:0000313" key="2">
    <source>
        <dbReference type="Proteomes" id="UP001597201"/>
    </source>
</evidence>
<accession>A0ABW3XZQ6</accession>
<dbReference type="Proteomes" id="UP001597201">
    <property type="component" value="Unassembled WGS sequence"/>
</dbReference>
<reference evidence="2" key="1">
    <citation type="journal article" date="2019" name="Int. J. Syst. Evol. Microbiol.">
        <title>The Global Catalogue of Microorganisms (GCM) 10K type strain sequencing project: providing services to taxonomists for standard genome sequencing and annotation.</title>
        <authorList>
            <consortium name="The Broad Institute Genomics Platform"/>
            <consortium name="The Broad Institute Genome Sequencing Center for Infectious Disease"/>
            <person name="Wu L."/>
            <person name="Ma J."/>
        </authorList>
    </citation>
    <scope>NUCLEOTIDE SEQUENCE [LARGE SCALE GENOMIC DNA]</scope>
    <source>
        <strain evidence="2">CCUG 61485</strain>
    </source>
</reference>
<protein>
    <submittedName>
        <fullName evidence="1">Acyloxyacyl hydrolase</fullName>
    </submittedName>
</protein>
<dbReference type="Gene3D" id="2.40.160.20">
    <property type="match status" value="1"/>
</dbReference>
<keyword evidence="2" id="KW-1185">Reference proteome</keyword>
<dbReference type="Pfam" id="PF09411">
    <property type="entry name" value="PagL"/>
    <property type="match status" value="1"/>
</dbReference>
<name>A0ABW3XZQ6_9FLAO</name>
<proteinExistence type="predicted"/>
<comment type="caution">
    <text evidence="1">The sequence shown here is derived from an EMBL/GenBank/DDBJ whole genome shotgun (WGS) entry which is preliminary data.</text>
</comment>
<dbReference type="InterPro" id="IPR018550">
    <property type="entry name" value="Lipid-A_deacylase-rel"/>
</dbReference>
<dbReference type="EMBL" id="JBHTMY010000001">
    <property type="protein sequence ID" value="MFD1314155.1"/>
    <property type="molecule type" value="Genomic_DNA"/>
</dbReference>
<organism evidence="1 2">
    <name type="scientific">Namhaeicola litoreus</name>
    <dbReference type="NCBI Taxonomy" id="1052145"/>
    <lineage>
        <taxon>Bacteria</taxon>
        <taxon>Pseudomonadati</taxon>
        <taxon>Bacteroidota</taxon>
        <taxon>Flavobacteriia</taxon>
        <taxon>Flavobacteriales</taxon>
        <taxon>Flavobacteriaceae</taxon>
        <taxon>Namhaeicola</taxon>
    </lineage>
</organism>
<keyword evidence="1" id="KW-0378">Hydrolase</keyword>
<dbReference type="RefSeq" id="WP_377175491.1">
    <property type="nucleotide sequence ID" value="NZ_JBHTMY010000001.1"/>
</dbReference>
<dbReference type="GO" id="GO:0016787">
    <property type="term" value="F:hydrolase activity"/>
    <property type="evidence" value="ECO:0007669"/>
    <property type="project" value="UniProtKB-KW"/>
</dbReference>
<evidence type="ECO:0000313" key="1">
    <source>
        <dbReference type="EMBL" id="MFD1314155.1"/>
    </source>
</evidence>